<accession>A0A9X1XGX6</accession>
<comment type="similarity">
    <text evidence="2">Belongs to the bacterial solute-binding protein SsuA/TauA family.</text>
</comment>
<dbReference type="SUPFAM" id="SSF53850">
    <property type="entry name" value="Periplasmic binding protein-like II"/>
    <property type="match status" value="1"/>
</dbReference>
<evidence type="ECO:0000256" key="2">
    <source>
        <dbReference type="ARBA" id="ARBA00010742"/>
    </source>
</evidence>
<keyword evidence="6" id="KW-1185">Reference proteome</keyword>
<dbReference type="Gene3D" id="3.40.190.10">
    <property type="entry name" value="Periplasmic binding protein-like II"/>
    <property type="match status" value="3"/>
</dbReference>
<comment type="caution">
    <text evidence="5">The sequence shown here is derived from an EMBL/GenBank/DDBJ whole genome shotgun (WGS) entry which is preliminary data.</text>
</comment>
<gene>
    <name evidence="5" type="ORF">KP803_00745</name>
</gene>
<keyword evidence="3" id="KW-0732">Signal</keyword>
<dbReference type="PANTHER" id="PTHR30024">
    <property type="entry name" value="ALIPHATIC SULFONATES-BINDING PROTEIN-RELATED"/>
    <property type="match status" value="1"/>
</dbReference>
<dbReference type="EMBL" id="JAJHVV010000001">
    <property type="protein sequence ID" value="MCK6261795.1"/>
    <property type="molecule type" value="Genomic_DNA"/>
</dbReference>
<dbReference type="GO" id="GO:0042597">
    <property type="term" value="C:periplasmic space"/>
    <property type="evidence" value="ECO:0007669"/>
    <property type="project" value="UniProtKB-SubCell"/>
</dbReference>
<evidence type="ECO:0000256" key="1">
    <source>
        <dbReference type="ARBA" id="ARBA00004418"/>
    </source>
</evidence>
<evidence type="ECO:0000259" key="4">
    <source>
        <dbReference type="SMART" id="SM00062"/>
    </source>
</evidence>
<evidence type="ECO:0000313" key="5">
    <source>
        <dbReference type="EMBL" id="MCK6261795.1"/>
    </source>
</evidence>
<dbReference type="InterPro" id="IPR001638">
    <property type="entry name" value="Solute-binding_3/MltF_N"/>
</dbReference>
<organism evidence="5 6">
    <name type="scientific">Vibrio amylolyticus</name>
    <dbReference type="NCBI Taxonomy" id="2847292"/>
    <lineage>
        <taxon>Bacteria</taxon>
        <taxon>Pseudomonadati</taxon>
        <taxon>Pseudomonadota</taxon>
        <taxon>Gammaproteobacteria</taxon>
        <taxon>Vibrionales</taxon>
        <taxon>Vibrionaceae</taxon>
        <taxon>Vibrio</taxon>
    </lineage>
</organism>
<dbReference type="AlphaFoldDB" id="A0A9X1XGX6"/>
<reference evidence="5" key="1">
    <citation type="submission" date="2021-11" db="EMBL/GenBank/DDBJ databases">
        <title>Vibrio ZSDE26 sp. nov. and Vibrio ZSDZ34 sp. nov., isolated from coastal seawater in Qingdao.</title>
        <authorList>
            <person name="Zhang P."/>
        </authorList>
    </citation>
    <scope>NUCLEOTIDE SEQUENCE</scope>
    <source>
        <strain evidence="5">ZSDE26</strain>
    </source>
</reference>
<dbReference type="InterPro" id="IPR015168">
    <property type="entry name" value="SsuA/THI5"/>
</dbReference>
<proteinExistence type="inferred from homology"/>
<protein>
    <submittedName>
        <fullName evidence="5">ABC transporter substrate-binding protein</fullName>
    </submittedName>
</protein>
<feature type="domain" description="Solute-binding protein family 3/N-terminal" evidence="4">
    <location>
        <begin position="36"/>
        <end position="251"/>
    </location>
</feature>
<sequence>MKNIVGVGIVFCLGVIGLFYFHPLELANDSGKPSVRIKIAVSQTPLSSPFIVASHFNLFEKRNLNIEVVPCFGGVACAEALLNDEVDFATASESVVMFKSFEYQDIALLTCFVESGSDLKLLTKSISNIRSVSDLKGKRVGIVKASASEFYFDSLLIANNLKAMALERVYLPPQELNRALLEGQVDAVSVWEPYGYLLMSTSEEILNLSLDGIYQLTFNLLTRDATEAQLSDETVEILTVLENSIEWMTNNPKQAQDIVAKALDIPSAQLAWQWEDYTFRLSIGNALLSNLQLQSRWAIDSNLVEGSVPDFRQVLSPRALEQVLHSQVRRP</sequence>
<dbReference type="RefSeq" id="WP_248006918.1">
    <property type="nucleotide sequence ID" value="NZ_JAJHVV010000001.1"/>
</dbReference>
<dbReference type="Pfam" id="PF09084">
    <property type="entry name" value="NMT1"/>
    <property type="match status" value="1"/>
</dbReference>
<name>A0A9X1XGX6_9VIBR</name>
<comment type="subcellular location">
    <subcellularLocation>
        <location evidence="1">Periplasm</location>
    </subcellularLocation>
</comment>
<dbReference type="Proteomes" id="UP001139559">
    <property type="component" value="Unassembled WGS sequence"/>
</dbReference>
<evidence type="ECO:0000256" key="3">
    <source>
        <dbReference type="ARBA" id="ARBA00022729"/>
    </source>
</evidence>
<dbReference type="SMART" id="SM00062">
    <property type="entry name" value="PBPb"/>
    <property type="match status" value="1"/>
</dbReference>
<evidence type="ECO:0000313" key="6">
    <source>
        <dbReference type="Proteomes" id="UP001139559"/>
    </source>
</evidence>
<dbReference type="PANTHER" id="PTHR30024:SF47">
    <property type="entry name" value="TAURINE-BINDING PERIPLASMIC PROTEIN"/>
    <property type="match status" value="1"/>
</dbReference>
<dbReference type="GO" id="GO:0042918">
    <property type="term" value="P:alkanesulfonate transmembrane transport"/>
    <property type="evidence" value="ECO:0007669"/>
    <property type="project" value="TreeGrafter"/>
</dbReference>